<keyword evidence="3" id="KW-1185">Reference proteome</keyword>
<feature type="chain" id="PRO_5003473050" evidence="1">
    <location>
        <begin position="21"/>
        <end position="133"/>
    </location>
</feature>
<evidence type="ECO:0000256" key="1">
    <source>
        <dbReference type="SAM" id="SignalP"/>
    </source>
</evidence>
<reference evidence="2 3" key="1">
    <citation type="journal article" date="2006" name="Science">
        <title>Phytophthora genome sequences uncover evolutionary origins and mechanisms of pathogenesis.</title>
        <authorList>
            <person name="Tyler B.M."/>
            <person name="Tripathy S."/>
            <person name="Zhang X."/>
            <person name="Dehal P."/>
            <person name="Jiang R.H."/>
            <person name="Aerts A."/>
            <person name="Arredondo F.D."/>
            <person name="Baxter L."/>
            <person name="Bensasson D."/>
            <person name="Beynon J.L."/>
            <person name="Chapman J."/>
            <person name="Damasceno C.M."/>
            <person name="Dorrance A.E."/>
            <person name="Dou D."/>
            <person name="Dickerman A.W."/>
            <person name="Dubchak I.L."/>
            <person name="Garbelotto M."/>
            <person name="Gijzen M."/>
            <person name="Gordon S.G."/>
            <person name="Govers F."/>
            <person name="Grunwald N.J."/>
            <person name="Huang W."/>
            <person name="Ivors K.L."/>
            <person name="Jones R.W."/>
            <person name="Kamoun S."/>
            <person name="Krampis K."/>
            <person name="Lamour K.H."/>
            <person name="Lee M.K."/>
            <person name="McDonald W.H."/>
            <person name="Medina M."/>
            <person name="Meijer H.J."/>
            <person name="Nordberg E.K."/>
            <person name="Maclean D.J."/>
            <person name="Ospina-Giraldo M.D."/>
            <person name="Morris P.F."/>
            <person name="Phuntumart V."/>
            <person name="Putnam N.H."/>
            <person name="Rash S."/>
            <person name="Rose J.K."/>
            <person name="Sakihama Y."/>
            <person name="Salamov A.A."/>
            <person name="Savidor A."/>
            <person name="Scheuring C.F."/>
            <person name="Smith B.M."/>
            <person name="Sobral B.W."/>
            <person name="Terry A."/>
            <person name="Torto-Alalibo T.A."/>
            <person name="Win J."/>
            <person name="Xu Z."/>
            <person name="Zhang H."/>
            <person name="Grigoriev I.V."/>
            <person name="Rokhsar D.S."/>
            <person name="Boore J.L."/>
        </authorList>
    </citation>
    <scope>NUCLEOTIDE SEQUENCE [LARGE SCALE GENOMIC DNA]</scope>
    <source>
        <strain evidence="2 3">P6497</strain>
    </source>
</reference>
<dbReference type="EMBL" id="JH159158">
    <property type="protein sequence ID" value="EGZ10723.1"/>
    <property type="molecule type" value="Genomic_DNA"/>
</dbReference>
<organism evidence="2 3">
    <name type="scientific">Phytophthora sojae (strain P6497)</name>
    <name type="common">Soybean stem and root rot agent</name>
    <name type="synonym">Phytophthora megasperma f. sp. glycines</name>
    <dbReference type="NCBI Taxonomy" id="1094619"/>
    <lineage>
        <taxon>Eukaryota</taxon>
        <taxon>Sar</taxon>
        <taxon>Stramenopiles</taxon>
        <taxon>Oomycota</taxon>
        <taxon>Peronosporomycetes</taxon>
        <taxon>Peronosporales</taxon>
        <taxon>Peronosporaceae</taxon>
        <taxon>Phytophthora</taxon>
    </lineage>
</organism>
<dbReference type="OMA" id="CYSAKAM"/>
<dbReference type="InParanoid" id="G5A1C4"/>
<evidence type="ECO:0000313" key="2">
    <source>
        <dbReference type="EMBL" id="EGZ10723.1"/>
    </source>
</evidence>
<dbReference type="Proteomes" id="UP000002640">
    <property type="component" value="Unassembled WGS sequence"/>
</dbReference>
<protein>
    <submittedName>
        <fullName evidence="2">Uncharacterized protein</fullName>
    </submittedName>
</protein>
<dbReference type="RefSeq" id="XP_009533468.1">
    <property type="nucleotide sequence ID" value="XM_009535173.1"/>
</dbReference>
<dbReference type="GeneID" id="20660204"/>
<dbReference type="KEGG" id="psoj:PHYSODRAFT_519658"/>
<feature type="signal peptide" evidence="1">
    <location>
        <begin position="1"/>
        <end position="20"/>
    </location>
</feature>
<keyword evidence="1" id="KW-0732">Signal</keyword>
<dbReference type="AlphaFoldDB" id="G5A1C4"/>
<sequence length="133" mass="15122">MATLPFVTTIFLLWSTAVMSMEVWLYSHGSNGKFTIDTIQRCYTLKSLWNDRAVRATWKKLPKHSAIVFYEDARCSGEKITSWNAPTGSCSFEDDTSKKLNEEVSSFMVFTTDEGPYMGYEEITVDDPGSIFD</sequence>
<evidence type="ECO:0000313" key="3">
    <source>
        <dbReference type="Proteomes" id="UP000002640"/>
    </source>
</evidence>
<name>G5A1C4_PHYSP</name>
<proteinExistence type="predicted"/>
<accession>G5A1C4</accession>
<gene>
    <name evidence="2" type="ORF">PHYSODRAFT_519658</name>
</gene>